<dbReference type="EMBL" id="CR382123">
    <property type="protein sequence ID" value="CAH01887.1"/>
    <property type="molecule type" value="Genomic_DNA"/>
</dbReference>
<keyword evidence="3" id="KW-1185">Reference proteome</keyword>
<feature type="compositionally biased region" description="Polar residues" evidence="1">
    <location>
        <begin position="109"/>
        <end position="118"/>
    </location>
</feature>
<reference evidence="2 3" key="1">
    <citation type="journal article" date="2004" name="Nature">
        <title>Genome evolution in yeasts.</title>
        <authorList>
            <consortium name="Genolevures"/>
            <person name="Dujon B."/>
            <person name="Sherman D."/>
            <person name="Fischer G."/>
            <person name="Durrens P."/>
            <person name="Casaregola S."/>
            <person name="Lafontaine I."/>
            <person name="de Montigny J."/>
            <person name="Marck C."/>
            <person name="Neuveglise C."/>
            <person name="Talla E."/>
            <person name="Goffard N."/>
            <person name="Frangeul L."/>
            <person name="Aigle M."/>
            <person name="Anthouard V."/>
            <person name="Babour A."/>
            <person name="Barbe V."/>
            <person name="Barnay S."/>
            <person name="Blanchin S."/>
            <person name="Beckerich J.M."/>
            <person name="Beyne E."/>
            <person name="Bleykasten C."/>
            <person name="Boisrame A."/>
            <person name="Boyer J."/>
            <person name="Cattolico L."/>
            <person name="Confanioleri F."/>
            <person name="de Daruvar A."/>
            <person name="Despons L."/>
            <person name="Fabre E."/>
            <person name="Fairhead C."/>
            <person name="Ferry-Dumazet H."/>
            <person name="Groppi A."/>
            <person name="Hantraye F."/>
            <person name="Hennequin C."/>
            <person name="Jauniaux N."/>
            <person name="Joyet P."/>
            <person name="Kachouri R."/>
            <person name="Kerrest A."/>
            <person name="Koszul R."/>
            <person name="Lemaire M."/>
            <person name="Lesur I."/>
            <person name="Ma L."/>
            <person name="Muller H."/>
            <person name="Nicaud J.M."/>
            <person name="Nikolski M."/>
            <person name="Oztas S."/>
            <person name="Ozier-Kalogeropoulos O."/>
            <person name="Pellenz S."/>
            <person name="Potier S."/>
            <person name="Richard G.F."/>
            <person name="Straub M.L."/>
            <person name="Suleau A."/>
            <person name="Swennene D."/>
            <person name="Tekaia F."/>
            <person name="Wesolowski-Louvel M."/>
            <person name="Westhof E."/>
            <person name="Wirth B."/>
            <person name="Zeniou-Meyer M."/>
            <person name="Zivanovic I."/>
            <person name="Bolotin-Fukuhara M."/>
            <person name="Thierry A."/>
            <person name="Bouchier C."/>
            <person name="Caudron B."/>
            <person name="Scarpelli C."/>
            <person name="Gaillardin C."/>
            <person name="Weissenbach J."/>
            <person name="Wincker P."/>
            <person name="Souciet J.L."/>
        </authorList>
    </citation>
    <scope>NUCLEOTIDE SEQUENCE [LARGE SCALE GENOMIC DNA]</scope>
    <source>
        <strain evidence="3">ATCC 8585 / CBS 2359 / DSM 70799 / NBRC 1267 / NRRL Y-1140 / WM37</strain>
    </source>
</reference>
<evidence type="ECO:0000313" key="3">
    <source>
        <dbReference type="Proteomes" id="UP000000598"/>
    </source>
</evidence>
<dbReference type="AlphaFoldDB" id="Q6CSQ3"/>
<dbReference type="PaxDb" id="284590-Q6CSQ3"/>
<dbReference type="HOGENOM" id="CLU_2073515_0_0_1"/>
<sequence length="118" mass="12945">MAGKIAGCNSVTSTYIVTIYIYIYILQKSVNHQINKSSTSSSSSSKTHYSCSLSLSISSDVPLRWNFTGSGSPMCFAKFHWNFDSRGTIETAKLDSQTARRGDHWSGDNPPSISHSTN</sequence>
<dbReference type="RefSeq" id="XP_453036.1">
    <property type="nucleotide sequence ID" value="XM_453036.1"/>
</dbReference>
<organism evidence="2 3">
    <name type="scientific">Kluyveromyces lactis (strain ATCC 8585 / CBS 2359 / DSM 70799 / NBRC 1267 / NRRL Y-1140 / WM37)</name>
    <name type="common">Yeast</name>
    <name type="synonym">Candida sphaerica</name>
    <dbReference type="NCBI Taxonomy" id="284590"/>
    <lineage>
        <taxon>Eukaryota</taxon>
        <taxon>Fungi</taxon>
        <taxon>Dikarya</taxon>
        <taxon>Ascomycota</taxon>
        <taxon>Saccharomycotina</taxon>
        <taxon>Saccharomycetes</taxon>
        <taxon>Saccharomycetales</taxon>
        <taxon>Saccharomycetaceae</taxon>
        <taxon>Kluyveromyces</taxon>
    </lineage>
</organism>
<feature type="region of interest" description="Disordered" evidence="1">
    <location>
        <begin position="93"/>
        <end position="118"/>
    </location>
</feature>
<evidence type="ECO:0000256" key="1">
    <source>
        <dbReference type="SAM" id="MobiDB-lite"/>
    </source>
</evidence>
<accession>Q6CSQ3</accession>
<dbReference type="Proteomes" id="UP000000598">
    <property type="component" value="Chromosome C"/>
</dbReference>
<name>Q6CSQ3_KLULA</name>
<dbReference type="KEGG" id="kla:KLLA0_C18755g"/>
<dbReference type="InParanoid" id="Q6CSQ3"/>
<evidence type="ECO:0000313" key="2">
    <source>
        <dbReference type="EMBL" id="CAH01887.1"/>
    </source>
</evidence>
<gene>
    <name evidence="2" type="ORF">KLLA0_C18755g</name>
</gene>
<proteinExistence type="predicted"/>
<protein>
    <submittedName>
        <fullName evidence="2">KLLA0C18755p</fullName>
    </submittedName>
</protein>
<dbReference type="GeneID" id="2892304"/>